<feature type="non-terminal residue" evidence="8">
    <location>
        <position position="1"/>
    </location>
</feature>
<evidence type="ECO:0000256" key="6">
    <source>
        <dbReference type="ARBA" id="ARBA00023235"/>
    </source>
</evidence>
<keyword evidence="5" id="KW-0234">DNA repair</keyword>
<evidence type="ECO:0000313" key="8">
    <source>
        <dbReference type="EMBL" id="EKJ96855.1"/>
    </source>
</evidence>
<keyword evidence="4" id="KW-0238">DNA-binding</keyword>
<proteinExistence type="predicted"/>
<dbReference type="SUPFAM" id="SSF52540">
    <property type="entry name" value="P-loop containing nucleoside triphosphate hydrolases"/>
    <property type="match status" value="1"/>
</dbReference>
<evidence type="ECO:0000256" key="4">
    <source>
        <dbReference type="ARBA" id="ARBA00023125"/>
    </source>
</evidence>
<keyword evidence="1" id="KW-0227">DNA damage</keyword>
<dbReference type="Pfam" id="PF08494">
    <property type="entry name" value="DEAD_assoc"/>
    <property type="match status" value="1"/>
</dbReference>
<protein>
    <submittedName>
        <fullName evidence="8">Large atp-dependent helicase-related protein</fullName>
    </submittedName>
</protein>
<dbReference type="InterPro" id="IPR027417">
    <property type="entry name" value="P-loop_NTPase"/>
</dbReference>
<comment type="caution">
    <text evidence="8">The sequence shown here is derived from an EMBL/GenBank/DDBJ whole genome shotgun (WGS) entry which is preliminary data.</text>
</comment>
<sequence length="578" mass="64733">LYEALKQHQTTLVFVNTRSQAERVFQELWTINDDNCPIALHHGSLDAGQRRRVEAAMAENRLRAVVATSTLDLGIDWGDVDLVVHVGAPKGASRLAQRIGRANHRMDEPSKAILVPANRFEVMECRAALDANYIGAQDTPPIAEGALDVLAQHVLGMACAEPFDADELYREVTSASPYADLPRATFDRVVDFTATGGYALRTYERYARIRQMKDGRWRVSNPAVAQQYRLNLGTIVEAAELNVRMVKRNAKGTVGRGGMSLGKVEEYFLEQLVQGDTFLFAGKVLRFEGIRENECLVSQAFSMDPKIPSYAGGKFPLSTYLADQVRSMLADPTRWHALPDQVRDWLAIQKEKSIIPKRDELLVETFPFRKRFFMVMYPFEGRLAHQTLGMLLTRRLERAGAKPMGFVATDYSLAIWAMEDIGMRLKSRRLSLADLLDEDMLGDDLEAWLDESFMLKRTFRNCAVISGLIERRHPGKEKTGRQVTVSADLIYDVLRSHEPDHILLEATRRDAAAGLLDIGRLGDMLKRIKGHTTHRALEHVSPLAVPVMLEIGRETVAGEAMDDVLAEAADELIAEAMS</sequence>
<evidence type="ECO:0000256" key="3">
    <source>
        <dbReference type="ARBA" id="ARBA00022806"/>
    </source>
</evidence>
<feature type="domain" description="Helicase C-terminal" evidence="7">
    <location>
        <begin position="1"/>
        <end position="148"/>
    </location>
</feature>
<keyword evidence="3 8" id="KW-0067">ATP-binding</keyword>
<dbReference type="Proteomes" id="UP000017668">
    <property type="component" value="Unassembled WGS sequence"/>
</dbReference>
<evidence type="ECO:0000256" key="5">
    <source>
        <dbReference type="ARBA" id="ARBA00023204"/>
    </source>
</evidence>
<dbReference type="PANTHER" id="PTHR47962">
    <property type="entry name" value="ATP-DEPENDENT HELICASE LHR-RELATED-RELATED"/>
    <property type="match status" value="1"/>
</dbReference>
<dbReference type="Pfam" id="PF00271">
    <property type="entry name" value="Helicase_C"/>
    <property type="match status" value="1"/>
</dbReference>
<dbReference type="PROSITE" id="PS51194">
    <property type="entry name" value="HELICASE_CTER"/>
    <property type="match status" value="1"/>
</dbReference>
<accession>A0ABP2RV39</accession>
<dbReference type="Gene3D" id="3.40.50.300">
    <property type="entry name" value="P-loop containing nucleotide triphosphate hydrolases"/>
    <property type="match status" value="1"/>
</dbReference>
<dbReference type="InterPro" id="IPR045628">
    <property type="entry name" value="Lhr_WH_dom"/>
</dbReference>
<dbReference type="InterPro" id="IPR001650">
    <property type="entry name" value="Helicase_C-like"/>
</dbReference>
<evidence type="ECO:0000256" key="1">
    <source>
        <dbReference type="ARBA" id="ARBA00022763"/>
    </source>
</evidence>
<evidence type="ECO:0000313" key="9">
    <source>
        <dbReference type="Proteomes" id="UP000017668"/>
    </source>
</evidence>
<keyword evidence="6" id="KW-0413">Isomerase</keyword>
<name>A0ABP2RV39_RHILU</name>
<keyword evidence="3 8" id="KW-0347">Helicase</keyword>
<evidence type="ECO:0000256" key="2">
    <source>
        <dbReference type="ARBA" id="ARBA00022801"/>
    </source>
</evidence>
<dbReference type="SMART" id="SM00490">
    <property type="entry name" value="HELICc"/>
    <property type="match status" value="1"/>
</dbReference>
<gene>
    <name evidence="8" type="ORF">C241_04223</name>
</gene>
<keyword evidence="2" id="KW-0378">Hydrolase</keyword>
<organism evidence="8 9">
    <name type="scientific">Bradyrhizobium lupini HPC(L)</name>
    <dbReference type="NCBI Taxonomy" id="1229491"/>
    <lineage>
        <taxon>Bacteria</taxon>
        <taxon>Pseudomonadati</taxon>
        <taxon>Pseudomonadota</taxon>
        <taxon>Alphaproteobacteria</taxon>
        <taxon>Hyphomicrobiales</taxon>
        <taxon>Nitrobacteraceae</taxon>
        <taxon>Bradyrhizobium</taxon>
    </lineage>
</organism>
<keyword evidence="3 8" id="KW-0547">Nucleotide-binding</keyword>
<dbReference type="EMBL" id="AMQQ01000007">
    <property type="protein sequence ID" value="EKJ96855.1"/>
    <property type="molecule type" value="Genomic_DNA"/>
</dbReference>
<dbReference type="Pfam" id="PF19306">
    <property type="entry name" value="WHD_Lhr"/>
    <property type="match status" value="1"/>
</dbReference>
<keyword evidence="9" id="KW-1185">Reference proteome</keyword>
<dbReference type="PANTHER" id="PTHR47962:SF3">
    <property type="entry name" value="LARGE ATP-DEPENDENT HELICASE-RELATED PROTEIN"/>
    <property type="match status" value="1"/>
</dbReference>
<reference evidence="8 9" key="1">
    <citation type="journal article" date="2013" name="Genome Announc.">
        <title>Genome Sequence of Rhizobium lupini HPC(L) Isolated from Saline Desert Soil, Kutch (Gujarat).</title>
        <authorList>
            <person name="Agarwal L."/>
            <person name="Purohit H.J."/>
        </authorList>
    </citation>
    <scope>NUCLEOTIDE SEQUENCE [LARGE SCALE GENOMIC DNA]</scope>
    <source>
        <strain evidence="9">HPC(L)</strain>
    </source>
</reference>
<dbReference type="RefSeq" id="WP_006697644.1">
    <property type="nucleotide sequence ID" value="NZ_AMQQ01000007.1"/>
</dbReference>
<evidence type="ECO:0000259" key="7">
    <source>
        <dbReference type="PROSITE" id="PS51194"/>
    </source>
</evidence>
<dbReference type="GO" id="GO:0004386">
    <property type="term" value="F:helicase activity"/>
    <property type="evidence" value="ECO:0007669"/>
    <property type="project" value="UniProtKB-KW"/>
</dbReference>
<dbReference type="InterPro" id="IPR052511">
    <property type="entry name" value="ATP-dep_Helicase"/>
</dbReference>
<dbReference type="CDD" id="cd18796">
    <property type="entry name" value="SF2_C_LHR"/>
    <property type="match status" value="1"/>
</dbReference>
<dbReference type="InterPro" id="IPR013701">
    <property type="entry name" value="Lhr-like_DEAD/DEAH_assoc"/>
</dbReference>